<dbReference type="AlphaFoldDB" id="A0A8T9T1N5"/>
<dbReference type="Proteomes" id="UP000829925">
    <property type="component" value="Chromosome"/>
</dbReference>
<organism evidence="1 2">
    <name type="scientific">Hymenobacter aerilatus</name>
    <dbReference type="NCBI Taxonomy" id="2932251"/>
    <lineage>
        <taxon>Bacteria</taxon>
        <taxon>Pseudomonadati</taxon>
        <taxon>Bacteroidota</taxon>
        <taxon>Cytophagia</taxon>
        <taxon>Cytophagales</taxon>
        <taxon>Hymenobacteraceae</taxon>
        <taxon>Hymenobacter</taxon>
    </lineage>
</organism>
<dbReference type="EMBL" id="CP095053">
    <property type="protein sequence ID" value="UOR07561.1"/>
    <property type="molecule type" value="Genomic_DNA"/>
</dbReference>
<proteinExistence type="predicted"/>
<evidence type="ECO:0000313" key="1">
    <source>
        <dbReference type="EMBL" id="UOR07561.1"/>
    </source>
</evidence>
<gene>
    <name evidence="1" type="ORF">MUN82_10790</name>
</gene>
<keyword evidence="2" id="KW-1185">Reference proteome</keyword>
<sequence length="101" mass="11469">MKTLLLYWSIATLTSERASIQDPKVRELTDSSLKTQKREMQQRLQQEKARQIIHSLSAARGTPNYVAPTGSLRRILPYDAVCLPSVAFALCIFCNTWCWPG</sequence>
<dbReference type="RefSeq" id="WP_245097412.1">
    <property type="nucleotide sequence ID" value="NZ_CP095053.1"/>
</dbReference>
<reference evidence="1 2" key="1">
    <citation type="submission" date="2022-04" db="EMBL/GenBank/DDBJ databases">
        <title>Hymenobacter sp. isolated from the air.</title>
        <authorList>
            <person name="Won M."/>
            <person name="Lee C.-M."/>
            <person name="Woen H.-Y."/>
            <person name="Kwon S.-W."/>
        </authorList>
    </citation>
    <scope>NUCLEOTIDE SEQUENCE [LARGE SCALE GENOMIC DNA]</scope>
    <source>
        <strain evidence="2">5413 J-13</strain>
    </source>
</reference>
<name>A0A8T9T1N5_9BACT</name>
<evidence type="ECO:0000313" key="2">
    <source>
        <dbReference type="Proteomes" id="UP000829925"/>
    </source>
</evidence>
<accession>A0A8T9T1N5</accession>
<dbReference type="KEGG" id="haei:MUN82_10790"/>
<protein>
    <submittedName>
        <fullName evidence="1">Uncharacterized protein</fullName>
    </submittedName>
</protein>